<organism evidence="2 3">
    <name type="scientific">Candidatus Yanofskybacteria bacterium RIFCSPHIGHO2_01_FULL_41_26</name>
    <dbReference type="NCBI Taxonomy" id="1802661"/>
    <lineage>
        <taxon>Bacteria</taxon>
        <taxon>Candidatus Yanofskyibacteriota</taxon>
    </lineage>
</organism>
<dbReference type="EMBL" id="MGJB01000017">
    <property type="protein sequence ID" value="OGM98347.1"/>
    <property type="molecule type" value="Genomic_DNA"/>
</dbReference>
<dbReference type="Proteomes" id="UP000176893">
    <property type="component" value="Unassembled WGS sequence"/>
</dbReference>
<sequence>MDEISNKQEESGYATPFNVDFSDSKPKNYFTEYTEKVLSLSESIKDVLMDSSTAEFIEEGLGLSFNLTRGQITELTRIIRDILLGDAPLNSMSDLISSKLNLGQNASIQIANKIANDLLSSAIEDIKKLQTARTPERADRPTMPPQPQIPKPSEKPDLKIGPDINRNNIVDLRNK</sequence>
<evidence type="ECO:0000313" key="2">
    <source>
        <dbReference type="EMBL" id="OGM98347.1"/>
    </source>
</evidence>
<name>A0A1F8ECK5_9BACT</name>
<reference evidence="2 3" key="1">
    <citation type="journal article" date="2016" name="Nat. Commun.">
        <title>Thousands of microbial genomes shed light on interconnected biogeochemical processes in an aquifer system.</title>
        <authorList>
            <person name="Anantharaman K."/>
            <person name="Brown C.T."/>
            <person name="Hug L.A."/>
            <person name="Sharon I."/>
            <person name="Castelle C.J."/>
            <person name="Probst A.J."/>
            <person name="Thomas B.C."/>
            <person name="Singh A."/>
            <person name="Wilkins M.J."/>
            <person name="Karaoz U."/>
            <person name="Brodie E.L."/>
            <person name="Williams K.H."/>
            <person name="Hubbard S.S."/>
            <person name="Banfield J.F."/>
        </authorList>
    </citation>
    <scope>NUCLEOTIDE SEQUENCE [LARGE SCALE GENOMIC DNA]</scope>
</reference>
<comment type="caution">
    <text evidence="2">The sequence shown here is derived from an EMBL/GenBank/DDBJ whole genome shotgun (WGS) entry which is preliminary data.</text>
</comment>
<accession>A0A1F8ECK5</accession>
<protein>
    <submittedName>
        <fullName evidence="2">Uncharacterized protein</fullName>
    </submittedName>
</protein>
<gene>
    <name evidence="2" type="ORF">A2649_03660</name>
</gene>
<evidence type="ECO:0000313" key="3">
    <source>
        <dbReference type="Proteomes" id="UP000176893"/>
    </source>
</evidence>
<evidence type="ECO:0000256" key="1">
    <source>
        <dbReference type="SAM" id="MobiDB-lite"/>
    </source>
</evidence>
<dbReference type="AlphaFoldDB" id="A0A1F8ECK5"/>
<feature type="compositionally biased region" description="Basic and acidic residues" evidence="1">
    <location>
        <begin position="130"/>
        <end position="140"/>
    </location>
</feature>
<dbReference type="STRING" id="1802661.A2649_03660"/>
<feature type="region of interest" description="Disordered" evidence="1">
    <location>
        <begin position="130"/>
        <end position="175"/>
    </location>
</feature>
<proteinExistence type="predicted"/>